<dbReference type="PROSITE" id="PS50144">
    <property type="entry name" value="MATH"/>
    <property type="match status" value="1"/>
</dbReference>
<dbReference type="EMBL" id="JAXIOK010000014">
    <property type="protein sequence ID" value="KAK4755842.1"/>
    <property type="molecule type" value="Genomic_DNA"/>
</dbReference>
<dbReference type="SMART" id="SM00061">
    <property type="entry name" value="MATH"/>
    <property type="match status" value="1"/>
</dbReference>
<dbReference type="InterPro" id="IPR008974">
    <property type="entry name" value="TRAF-like"/>
</dbReference>
<dbReference type="Gene3D" id="2.60.210.10">
    <property type="entry name" value="Apoptosis, Tumor Necrosis Factor Receptor Associated Protein 2, Chain A"/>
    <property type="match status" value="1"/>
</dbReference>
<dbReference type="PANTHER" id="PTHR46236:SF35">
    <property type="entry name" value="MATH DOMAIN-CONTAINING PROTEIN"/>
    <property type="match status" value="1"/>
</dbReference>
<evidence type="ECO:0000313" key="5">
    <source>
        <dbReference type="Proteomes" id="UP001345219"/>
    </source>
</evidence>
<dbReference type="AlphaFoldDB" id="A0AAN7JZB4"/>
<feature type="coiled-coil region" evidence="2">
    <location>
        <begin position="285"/>
        <end position="361"/>
    </location>
</feature>
<dbReference type="Proteomes" id="UP001345219">
    <property type="component" value="Chromosome 8"/>
</dbReference>
<organism evidence="4 5">
    <name type="scientific">Trapa incisa</name>
    <dbReference type="NCBI Taxonomy" id="236973"/>
    <lineage>
        <taxon>Eukaryota</taxon>
        <taxon>Viridiplantae</taxon>
        <taxon>Streptophyta</taxon>
        <taxon>Embryophyta</taxon>
        <taxon>Tracheophyta</taxon>
        <taxon>Spermatophyta</taxon>
        <taxon>Magnoliopsida</taxon>
        <taxon>eudicotyledons</taxon>
        <taxon>Gunneridae</taxon>
        <taxon>Pentapetalae</taxon>
        <taxon>rosids</taxon>
        <taxon>malvids</taxon>
        <taxon>Myrtales</taxon>
        <taxon>Lythraceae</taxon>
        <taxon>Trapa</taxon>
    </lineage>
</organism>
<dbReference type="Pfam" id="PF22486">
    <property type="entry name" value="MATH_2"/>
    <property type="match status" value="1"/>
</dbReference>
<proteinExistence type="predicted"/>
<dbReference type="InterPro" id="IPR050804">
    <property type="entry name" value="MCC"/>
</dbReference>
<keyword evidence="5" id="KW-1185">Reference proteome</keyword>
<dbReference type="PANTHER" id="PTHR46236">
    <property type="entry name" value="TRAF-LIKE SUPERFAMILY PROTEIN"/>
    <property type="match status" value="1"/>
</dbReference>
<evidence type="ECO:0000259" key="3">
    <source>
        <dbReference type="PROSITE" id="PS50144"/>
    </source>
</evidence>
<sequence length="370" mass="42413">MGEEGLYSGKYAWRIDNFSEMAASECSSEVFTVGGCNWKVLLYPKGNKTDDYLSIYLEVADAATLPDGWCRDAEFTFALLNPCNGVDSMKKMGGRNTFKVREINWGYNKYVPLIELHDHGRGYLVNDTIVVEVKITLFEVVPSVEVSTQMSMLESYFSTFSENFVATGSLPLLNGSASDKQMTELASENPSSDDIEKAKHSLIECLSDLFKLNMRDRLCSAISILSHAQVGLSPGQQRAIEAFKANFDDFLCDFLTFEQDNSDFELQKVVKDQIYFKMKKNHETHLSYKKSLEDMAKEREDLNRKLKELNCREAQLISNWETLMNESKDMKLRYMNQEKKLAEADEKKKIAEERMSRSTRAWSDLKKEFL</sequence>
<name>A0AAN7JZB4_9MYRT</name>
<gene>
    <name evidence="4" type="ORF">SAY87_009599</name>
</gene>
<feature type="domain" description="MATH" evidence="3">
    <location>
        <begin position="8"/>
        <end position="135"/>
    </location>
</feature>
<evidence type="ECO:0000313" key="4">
    <source>
        <dbReference type="EMBL" id="KAK4755842.1"/>
    </source>
</evidence>
<accession>A0AAN7JZB4</accession>
<evidence type="ECO:0000256" key="1">
    <source>
        <dbReference type="ARBA" id="ARBA00023054"/>
    </source>
</evidence>
<evidence type="ECO:0000256" key="2">
    <source>
        <dbReference type="SAM" id="Coils"/>
    </source>
</evidence>
<dbReference type="InterPro" id="IPR002083">
    <property type="entry name" value="MATH/TRAF_dom"/>
</dbReference>
<protein>
    <recommendedName>
        <fullName evidence="3">MATH domain-containing protein</fullName>
    </recommendedName>
</protein>
<dbReference type="CDD" id="cd00121">
    <property type="entry name" value="MATH"/>
    <property type="match status" value="1"/>
</dbReference>
<dbReference type="SUPFAM" id="SSF49599">
    <property type="entry name" value="TRAF domain-like"/>
    <property type="match status" value="1"/>
</dbReference>
<keyword evidence="1 2" id="KW-0175">Coiled coil</keyword>
<comment type="caution">
    <text evidence="4">The sequence shown here is derived from an EMBL/GenBank/DDBJ whole genome shotgun (WGS) entry which is preliminary data.</text>
</comment>
<reference evidence="4 5" key="1">
    <citation type="journal article" date="2023" name="Hortic Res">
        <title>Pangenome of water caltrop reveals structural variations and asymmetric subgenome divergence after allopolyploidization.</title>
        <authorList>
            <person name="Zhang X."/>
            <person name="Chen Y."/>
            <person name="Wang L."/>
            <person name="Yuan Y."/>
            <person name="Fang M."/>
            <person name="Shi L."/>
            <person name="Lu R."/>
            <person name="Comes H.P."/>
            <person name="Ma Y."/>
            <person name="Chen Y."/>
            <person name="Huang G."/>
            <person name="Zhou Y."/>
            <person name="Zheng Z."/>
            <person name="Qiu Y."/>
        </authorList>
    </citation>
    <scope>NUCLEOTIDE SEQUENCE [LARGE SCALE GENOMIC DNA]</scope>
    <source>
        <tissue evidence="4">Roots</tissue>
    </source>
</reference>